<proteinExistence type="predicted"/>
<protein>
    <submittedName>
        <fullName evidence="1">Uncharacterized protein</fullName>
    </submittedName>
</protein>
<dbReference type="EMBL" id="QTSX02007314">
    <property type="protein sequence ID" value="KAJ9048831.1"/>
    <property type="molecule type" value="Genomic_DNA"/>
</dbReference>
<evidence type="ECO:0000313" key="1">
    <source>
        <dbReference type="EMBL" id="KAJ9048831.1"/>
    </source>
</evidence>
<comment type="caution">
    <text evidence="1">The sequence shown here is derived from an EMBL/GenBank/DDBJ whole genome shotgun (WGS) entry which is preliminary data.</text>
</comment>
<keyword evidence="2" id="KW-1185">Reference proteome</keyword>
<reference evidence="1" key="1">
    <citation type="submission" date="2022-04" db="EMBL/GenBank/DDBJ databases">
        <title>Genome of the entomopathogenic fungus Entomophthora muscae.</title>
        <authorList>
            <person name="Elya C."/>
            <person name="Lovett B.R."/>
            <person name="Lee E."/>
            <person name="Macias A.M."/>
            <person name="Hajek A.E."/>
            <person name="De Bivort B.L."/>
            <person name="Kasson M.T."/>
            <person name="De Fine Licht H.H."/>
            <person name="Stajich J.E."/>
        </authorList>
    </citation>
    <scope>NUCLEOTIDE SEQUENCE</scope>
    <source>
        <strain evidence="1">Berkeley</strain>
    </source>
</reference>
<sequence length="114" mass="12668">MKQNCKLASAKSVDSSVKSRPDSTPENKKTEDSYSVMTTSVSTIQPLSHMPVSSHHQGYTTLLSAFKEHKNNGSPDKVDDVHTRPHQPERIPVEFKTENSSRDSGSRARTSEKL</sequence>
<organism evidence="1 2">
    <name type="scientific">Entomophthora muscae</name>
    <dbReference type="NCBI Taxonomy" id="34485"/>
    <lineage>
        <taxon>Eukaryota</taxon>
        <taxon>Fungi</taxon>
        <taxon>Fungi incertae sedis</taxon>
        <taxon>Zoopagomycota</taxon>
        <taxon>Entomophthoromycotina</taxon>
        <taxon>Entomophthoromycetes</taxon>
        <taxon>Entomophthorales</taxon>
        <taxon>Entomophthoraceae</taxon>
        <taxon>Entomophthora</taxon>
    </lineage>
</organism>
<evidence type="ECO:0000313" key="2">
    <source>
        <dbReference type="Proteomes" id="UP001165960"/>
    </source>
</evidence>
<dbReference type="Proteomes" id="UP001165960">
    <property type="component" value="Unassembled WGS sequence"/>
</dbReference>
<name>A0ACC2RFM1_9FUNG</name>
<gene>
    <name evidence="1" type="ORF">DSO57_1030727</name>
</gene>
<accession>A0ACC2RFM1</accession>